<protein>
    <submittedName>
        <fullName evidence="1">Uncharacterized protein</fullName>
    </submittedName>
</protein>
<accession>A0A2A2KMF3</accession>
<gene>
    <name evidence="1" type="ORF">WR25_06371</name>
</gene>
<evidence type="ECO:0000313" key="1">
    <source>
        <dbReference type="EMBL" id="PAV75047.1"/>
    </source>
</evidence>
<name>A0A2A2KMF3_9BILA</name>
<dbReference type="Proteomes" id="UP000218231">
    <property type="component" value="Unassembled WGS sequence"/>
</dbReference>
<dbReference type="AlphaFoldDB" id="A0A2A2KMF3"/>
<reference evidence="1 2" key="1">
    <citation type="journal article" date="2017" name="Curr. Biol.">
        <title>Genome architecture and evolution of a unichromosomal asexual nematode.</title>
        <authorList>
            <person name="Fradin H."/>
            <person name="Zegar C."/>
            <person name="Gutwein M."/>
            <person name="Lucas J."/>
            <person name="Kovtun M."/>
            <person name="Corcoran D."/>
            <person name="Baugh L.R."/>
            <person name="Kiontke K."/>
            <person name="Gunsalus K."/>
            <person name="Fitch D.H."/>
            <person name="Piano F."/>
        </authorList>
    </citation>
    <scope>NUCLEOTIDE SEQUENCE [LARGE SCALE GENOMIC DNA]</scope>
    <source>
        <strain evidence="1">PF1309</strain>
    </source>
</reference>
<keyword evidence="2" id="KW-1185">Reference proteome</keyword>
<proteinExistence type="predicted"/>
<organism evidence="1 2">
    <name type="scientific">Diploscapter pachys</name>
    <dbReference type="NCBI Taxonomy" id="2018661"/>
    <lineage>
        <taxon>Eukaryota</taxon>
        <taxon>Metazoa</taxon>
        <taxon>Ecdysozoa</taxon>
        <taxon>Nematoda</taxon>
        <taxon>Chromadorea</taxon>
        <taxon>Rhabditida</taxon>
        <taxon>Rhabditina</taxon>
        <taxon>Rhabditomorpha</taxon>
        <taxon>Rhabditoidea</taxon>
        <taxon>Rhabditidae</taxon>
        <taxon>Diploscapter</taxon>
    </lineage>
</organism>
<dbReference type="EMBL" id="LIAE01008224">
    <property type="protein sequence ID" value="PAV75047.1"/>
    <property type="molecule type" value="Genomic_DNA"/>
</dbReference>
<evidence type="ECO:0000313" key="2">
    <source>
        <dbReference type="Proteomes" id="UP000218231"/>
    </source>
</evidence>
<comment type="caution">
    <text evidence="1">The sequence shown here is derived from an EMBL/GenBank/DDBJ whole genome shotgun (WGS) entry which is preliminary data.</text>
</comment>
<sequence length="136" mass="15057">MKAIFTHDRQNEVHIELSNEQLALLANVVANEIDQLTSQVDNWQEAEQDEGPQEVELIEIPVEVVEEAPPEPIISIVPEEVFEEAILEEAALEEAEAQQAALAAARDEAELSERIAEIANLKPLVATTIPKKNFPV</sequence>